<feature type="domain" description="Major facilitator superfamily (MFS) profile" evidence="6">
    <location>
        <begin position="14"/>
        <end position="456"/>
    </location>
</feature>
<dbReference type="Pfam" id="PF00083">
    <property type="entry name" value="Sugar_tr"/>
    <property type="match status" value="1"/>
</dbReference>
<comment type="subcellular location">
    <subcellularLocation>
        <location evidence="1">Membrane</location>
        <topology evidence="1">Multi-pass membrane protein</topology>
    </subcellularLocation>
</comment>
<dbReference type="InterPro" id="IPR005828">
    <property type="entry name" value="MFS_sugar_transport-like"/>
</dbReference>
<dbReference type="PANTHER" id="PTHR23503:SF46">
    <property type="entry name" value="MAJOR FACILITATOR SUPERFAMILY (MFS) PROFILE DOMAIN-CONTAINING PROTEIN"/>
    <property type="match status" value="1"/>
</dbReference>
<gene>
    <name evidence="7" type="ORF">CBOVIS_LOCUS6732</name>
</gene>
<dbReference type="Gene3D" id="1.20.1250.20">
    <property type="entry name" value="MFS general substrate transporter like domains"/>
    <property type="match status" value="1"/>
</dbReference>
<dbReference type="PANTHER" id="PTHR23503">
    <property type="entry name" value="SOLUTE CARRIER FAMILY 2"/>
    <property type="match status" value="1"/>
</dbReference>
<feature type="transmembrane region" description="Helical" evidence="5">
    <location>
        <begin position="121"/>
        <end position="142"/>
    </location>
</feature>
<evidence type="ECO:0000256" key="4">
    <source>
        <dbReference type="ARBA" id="ARBA00023136"/>
    </source>
</evidence>
<dbReference type="EMBL" id="CADEPM010000004">
    <property type="protein sequence ID" value="CAB3404385.1"/>
    <property type="molecule type" value="Genomic_DNA"/>
</dbReference>
<feature type="transmembrane region" description="Helical" evidence="5">
    <location>
        <begin position="333"/>
        <end position="356"/>
    </location>
</feature>
<accession>A0A8S1EKN8</accession>
<evidence type="ECO:0000256" key="2">
    <source>
        <dbReference type="ARBA" id="ARBA00022692"/>
    </source>
</evidence>
<proteinExistence type="predicted"/>
<evidence type="ECO:0000259" key="6">
    <source>
        <dbReference type="PROSITE" id="PS50850"/>
    </source>
</evidence>
<keyword evidence="8" id="KW-1185">Reference proteome</keyword>
<dbReference type="Proteomes" id="UP000494206">
    <property type="component" value="Unassembled WGS sequence"/>
</dbReference>
<keyword evidence="4 5" id="KW-0472">Membrane</keyword>
<feature type="transmembrane region" description="Helical" evidence="5">
    <location>
        <begin position="185"/>
        <end position="204"/>
    </location>
</feature>
<feature type="transmembrane region" description="Helical" evidence="5">
    <location>
        <begin position="428"/>
        <end position="450"/>
    </location>
</feature>
<name>A0A8S1EKN8_9PELO</name>
<organism evidence="7 8">
    <name type="scientific">Caenorhabditis bovis</name>
    <dbReference type="NCBI Taxonomy" id="2654633"/>
    <lineage>
        <taxon>Eukaryota</taxon>
        <taxon>Metazoa</taxon>
        <taxon>Ecdysozoa</taxon>
        <taxon>Nematoda</taxon>
        <taxon>Chromadorea</taxon>
        <taxon>Rhabditida</taxon>
        <taxon>Rhabditina</taxon>
        <taxon>Rhabditomorpha</taxon>
        <taxon>Rhabditoidea</taxon>
        <taxon>Rhabditidae</taxon>
        <taxon>Peloderinae</taxon>
        <taxon>Caenorhabditis</taxon>
    </lineage>
</organism>
<evidence type="ECO:0000313" key="7">
    <source>
        <dbReference type="EMBL" id="CAB3404385.1"/>
    </source>
</evidence>
<dbReference type="InterPro" id="IPR036259">
    <property type="entry name" value="MFS_trans_sf"/>
</dbReference>
<comment type="caution">
    <text evidence="7">The sequence shown here is derived from an EMBL/GenBank/DDBJ whole genome shotgun (WGS) entry which is preliminary data.</text>
</comment>
<sequence length="506" mass="56547">MLSRWQTFRLISIYAILSGITNFPSGFTNSTVNTAVEKLHQFIVTSLSKRGYPDDENLVALVKSATLNCWFVSQIFGAMITPTISDNLGRKIGYIMCVSVTIIATLIQYLSIIFHIPETLIIGRALTAFVSPLGDACLLLYVQETSPVEIRGMSSFLCEIGYGSMCVLGMILGMESVLGESLARLLLLSFFPLFFSLLFVIQLPETPKFLLIVRNDETKAMKSLEYFQGDTANNEHLLSEYQLEKATENNTKKSTFADLINKWHLRQAMRIALASLALTLSFYPMLQSSTYFLLESGVQSDIAEICSTAAQVVLTASSVFGASIIDRFPRRKLIIIFGIISNILLVFFALFSHISVASSAEWPKYACLVSLIVYCISFGMVLGPLSWFVAPELVSQRHRCTIFSACFAIHNTLIALTDFATIPLFRIFGASCFVMLFVVPSIMCMIYLYFYMPETLGKSTLEIINDMIERGLQGRLDYVDLNTPSFQVRPRMFSITSANRGIVTIY</sequence>
<feature type="transmembrane region" description="Helical" evidence="5">
    <location>
        <begin position="154"/>
        <end position="173"/>
    </location>
</feature>
<evidence type="ECO:0000313" key="8">
    <source>
        <dbReference type="Proteomes" id="UP000494206"/>
    </source>
</evidence>
<dbReference type="GO" id="GO:0015149">
    <property type="term" value="F:hexose transmembrane transporter activity"/>
    <property type="evidence" value="ECO:0007669"/>
    <property type="project" value="TreeGrafter"/>
</dbReference>
<feature type="transmembrane region" description="Helical" evidence="5">
    <location>
        <begin position="302"/>
        <end position="321"/>
    </location>
</feature>
<dbReference type="GO" id="GO:0016020">
    <property type="term" value="C:membrane"/>
    <property type="evidence" value="ECO:0007669"/>
    <property type="project" value="UniProtKB-SubCell"/>
</dbReference>
<evidence type="ECO:0000256" key="3">
    <source>
        <dbReference type="ARBA" id="ARBA00022989"/>
    </source>
</evidence>
<feature type="transmembrane region" description="Helical" evidence="5">
    <location>
        <begin position="368"/>
        <end position="390"/>
    </location>
</feature>
<feature type="transmembrane region" description="Helical" evidence="5">
    <location>
        <begin position="402"/>
        <end position="422"/>
    </location>
</feature>
<feature type="transmembrane region" description="Helical" evidence="5">
    <location>
        <begin position="268"/>
        <end position="286"/>
    </location>
</feature>
<evidence type="ECO:0000256" key="1">
    <source>
        <dbReference type="ARBA" id="ARBA00004141"/>
    </source>
</evidence>
<dbReference type="OrthoDB" id="8120565at2759"/>
<keyword evidence="2 5" id="KW-0812">Transmembrane</keyword>
<dbReference type="PROSITE" id="PS50850">
    <property type="entry name" value="MFS"/>
    <property type="match status" value="1"/>
</dbReference>
<dbReference type="AlphaFoldDB" id="A0A8S1EKN8"/>
<evidence type="ECO:0000256" key="5">
    <source>
        <dbReference type="SAM" id="Phobius"/>
    </source>
</evidence>
<dbReference type="InterPro" id="IPR045263">
    <property type="entry name" value="GLUT"/>
</dbReference>
<protein>
    <recommendedName>
        <fullName evidence="6">Major facilitator superfamily (MFS) profile domain-containing protein</fullName>
    </recommendedName>
</protein>
<keyword evidence="3 5" id="KW-1133">Transmembrane helix</keyword>
<feature type="transmembrane region" description="Helical" evidence="5">
    <location>
        <begin position="92"/>
        <end position="115"/>
    </location>
</feature>
<dbReference type="InterPro" id="IPR020846">
    <property type="entry name" value="MFS_dom"/>
</dbReference>
<dbReference type="SUPFAM" id="SSF103473">
    <property type="entry name" value="MFS general substrate transporter"/>
    <property type="match status" value="1"/>
</dbReference>
<reference evidence="7 8" key="1">
    <citation type="submission" date="2020-04" db="EMBL/GenBank/DDBJ databases">
        <authorList>
            <person name="Laetsch R D."/>
            <person name="Stevens L."/>
            <person name="Kumar S."/>
            <person name="Blaxter L. M."/>
        </authorList>
    </citation>
    <scope>NUCLEOTIDE SEQUENCE [LARGE SCALE GENOMIC DNA]</scope>
</reference>